<proteinExistence type="inferred from homology"/>
<geneLocation type="mitochondrion" evidence="4"/>
<dbReference type="InterPro" id="IPR038657">
    <property type="entry name" value="Ribosomal_bL19_sf"/>
</dbReference>
<dbReference type="GO" id="GO:0003735">
    <property type="term" value="F:structural constituent of ribosome"/>
    <property type="evidence" value="ECO:0007669"/>
    <property type="project" value="InterPro"/>
</dbReference>
<dbReference type="GO" id="GO:0006412">
    <property type="term" value="P:translation"/>
    <property type="evidence" value="ECO:0007669"/>
    <property type="project" value="InterPro"/>
</dbReference>
<comment type="similarity">
    <text evidence="1">Belongs to the bacterial ribosomal protein bL19 family.</text>
</comment>
<dbReference type="GO" id="GO:1990904">
    <property type="term" value="C:ribonucleoprotein complex"/>
    <property type="evidence" value="ECO:0007669"/>
    <property type="project" value="UniProtKB-KW"/>
</dbReference>
<dbReference type="InterPro" id="IPR001857">
    <property type="entry name" value="Ribosomal_bL19"/>
</dbReference>
<dbReference type="AlphaFoldDB" id="A0A0K1HP57"/>
<dbReference type="Gene3D" id="2.30.30.790">
    <property type="match status" value="1"/>
</dbReference>
<gene>
    <name evidence="4" type="primary">rpl19</name>
    <name evidence="4" type="ORF">AB845_22</name>
</gene>
<protein>
    <submittedName>
        <fullName evidence="4">Ribosomal protein L19</fullName>
    </submittedName>
</protein>
<dbReference type="SUPFAM" id="SSF50104">
    <property type="entry name" value="Translation proteins SH3-like domain"/>
    <property type="match status" value="1"/>
</dbReference>
<dbReference type="Pfam" id="PF01245">
    <property type="entry name" value="Ribosomal_L19"/>
    <property type="match status" value="1"/>
</dbReference>
<keyword evidence="3" id="KW-0687">Ribonucleoprotein</keyword>
<name>A0A0K1HP57_ACACA</name>
<dbReference type="GO" id="GO:0005840">
    <property type="term" value="C:ribosome"/>
    <property type="evidence" value="ECO:0007669"/>
    <property type="project" value="UniProtKB-KW"/>
</dbReference>
<organism evidence="4">
    <name type="scientific">Acanthamoeba castellanii</name>
    <name type="common">Amoeba</name>
    <dbReference type="NCBI Taxonomy" id="5755"/>
    <lineage>
        <taxon>Eukaryota</taxon>
        <taxon>Amoebozoa</taxon>
        <taxon>Discosea</taxon>
        <taxon>Longamoebia</taxon>
        <taxon>Centramoebida</taxon>
        <taxon>Acanthamoebidae</taxon>
        <taxon>Acanthamoeba</taxon>
    </lineage>
</organism>
<sequence>MTRVNKIIKKKNRLYNNTVKTGAVLYVKYLLLKEDEIKISSFIGLCVVKKRKSNTLVLKNNIKKESIKLIINAHSPLIISIKIIKRYKKKFRLSKLYYK</sequence>
<dbReference type="InterPro" id="IPR008991">
    <property type="entry name" value="Translation_prot_SH3-like_sf"/>
</dbReference>
<evidence type="ECO:0000256" key="3">
    <source>
        <dbReference type="ARBA" id="ARBA00023274"/>
    </source>
</evidence>
<keyword evidence="4" id="KW-0496">Mitochondrion</keyword>
<dbReference type="EMBL" id="KT185628">
    <property type="protein sequence ID" value="AKT93986.1"/>
    <property type="molecule type" value="Genomic_DNA"/>
</dbReference>
<accession>A0A0K1HP57</accession>
<keyword evidence="2 4" id="KW-0689">Ribosomal protein</keyword>
<reference evidence="4" key="1">
    <citation type="journal article" date="2015" name="J. Eukaryot. Microbiol.">
        <title>Uncovering Cryptic Diversity in Two Amoebozoan Species Using Complete Mitochondrial Genome Sequences.</title>
        <authorList>
            <person name="Fucikova K."/>
            <person name="Lahr D.J."/>
        </authorList>
    </citation>
    <scope>NUCLEOTIDE SEQUENCE</scope>
    <source>
        <strain evidence="4">BCP-EM3VF21-1</strain>
    </source>
</reference>
<evidence type="ECO:0000256" key="2">
    <source>
        <dbReference type="ARBA" id="ARBA00022980"/>
    </source>
</evidence>
<evidence type="ECO:0000313" key="4">
    <source>
        <dbReference type="EMBL" id="AKT93986.1"/>
    </source>
</evidence>
<evidence type="ECO:0000256" key="1">
    <source>
        <dbReference type="ARBA" id="ARBA00005781"/>
    </source>
</evidence>